<dbReference type="eggNOG" id="KOG1075">
    <property type="taxonomic scope" value="Eukaryota"/>
</dbReference>
<feature type="domain" description="DUF4283" evidence="3">
    <location>
        <begin position="390"/>
        <end position="470"/>
    </location>
</feature>
<evidence type="ECO:0000259" key="3">
    <source>
        <dbReference type="Pfam" id="PF14111"/>
    </source>
</evidence>
<dbReference type="OMA" id="YWIAYKE"/>
<feature type="compositionally biased region" description="Low complexity" evidence="1">
    <location>
        <begin position="728"/>
        <end position="737"/>
    </location>
</feature>
<feature type="domain" description="F-box associated beta-propeller type 1" evidence="2">
    <location>
        <begin position="42"/>
        <end position="166"/>
    </location>
</feature>
<feature type="region of interest" description="Disordered" evidence="1">
    <location>
        <begin position="583"/>
        <end position="737"/>
    </location>
</feature>
<dbReference type="HOGENOM" id="CLU_360716_0_0_1"/>
<dbReference type="InterPro" id="IPR006527">
    <property type="entry name" value="F-box-assoc_dom_typ1"/>
</dbReference>
<evidence type="ECO:0000259" key="2">
    <source>
        <dbReference type="Pfam" id="PF07734"/>
    </source>
</evidence>
<sequence length="776" mass="85561">MASSSKGSWSLSSLPPEITQEIFYKTPTDALVRSKPTCKKWKFRWVEPVGVITSSDYYGIGYSNSKKKARDDGYKIVRFTCGLEGNYEINVVPQVEIYEFKTNSWRTTGVKVDADVKITRKCVAVMGNMYWIAYKEEEEEEEEFIRCFDFSDETFKYLMANPWFPDGNSASALSPLLLTTGDNRILIPPDPPDPDPDNPLSLTRFPPLNSPGSKTPKTSRRQSRQTLSSDPSRLNSTSTTLTFGLIQPIHQTMVSPSIDSRSESYVHHTLENFRVLPPKSSSPILSNKASNFSSTPTLIASPPATIEIPPKPSPSAPLPTNHVFLNLNPSSSGSVPKNLNTDAPQKAAPPLVERLHKSEDKTLRRLAPVTISDTGRPRVLIPDSVFQKGAELHKDFIICYFNGRSPPFTHIQNVLNHLWSKGVRVEIHTNPLSRSMLVRIPSDYLRQKILEKRVWYVGDSMFQAVQWTSSASSQSSPPLETIQIWAHLTDIPLDLRHQQGLSLVAGLVGEPKETDDFTLNLVSLTLSHVKVAVDLTKPLPSVVEFTRESGEVVEVLVSYPWVPPTCTHCKELGHIMRNCLQLPPPNKQAPPQRTGKAHVDGGANIPAAGKNQPDTSKNTPVRSKQSGGKSLRTEKASSENPQTLATQSAAHTKPSTSTSPPLHPSLPITPLEKFIVLSTKPPSPKPMPSGLNLPSPTSSLLPSQLLTLPFKLVSPPSPSDHPKKRPRQTSPSSTQQFSSFTAQLKFFSSSPALPALDPPVAKPFETLLLAQTPFLF</sequence>
<feature type="compositionally biased region" description="Polar residues" evidence="1">
    <location>
        <begin position="230"/>
        <end position="239"/>
    </location>
</feature>
<feature type="compositionally biased region" description="Low complexity" evidence="1">
    <location>
        <begin position="688"/>
        <end position="709"/>
    </location>
</feature>
<evidence type="ECO:0000313" key="5">
    <source>
        <dbReference type="Proteomes" id="UP000032141"/>
    </source>
</evidence>
<dbReference type="Proteomes" id="UP000032141">
    <property type="component" value="Chromosome C3"/>
</dbReference>
<accession>A0A0D3BAK5</accession>
<dbReference type="EnsemblPlants" id="Bo3g062680.1">
    <property type="protein sequence ID" value="Bo3g062680.1"/>
    <property type="gene ID" value="Bo3g062680"/>
</dbReference>
<dbReference type="Gramene" id="Bo3g062680.1">
    <property type="protein sequence ID" value="Bo3g062680.1"/>
    <property type="gene ID" value="Bo3g062680"/>
</dbReference>
<dbReference type="Pfam" id="PF14111">
    <property type="entry name" value="DUF4283"/>
    <property type="match status" value="1"/>
</dbReference>
<feature type="compositionally biased region" description="Polar residues" evidence="1">
    <location>
        <begin position="612"/>
        <end position="628"/>
    </location>
</feature>
<feature type="compositionally biased region" description="Low complexity" evidence="1">
    <location>
        <begin position="654"/>
        <end position="671"/>
    </location>
</feature>
<reference evidence="4" key="2">
    <citation type="submission" date="2015-03" db="UniProtKB">
        <authorList>
            <consortium name="EnsemblPlants"/>
        </authorList>
    </citation>
    <scope>IDENTIFICATION</scope>
</reference>
<dbReference type="NCBIfam" id="TIGR01640">
    <property type="entry name" value="F_box_assoc_1"/>
    <property type="match status" value="1"/>
</dbReference>
<dbReference type="PANTHER" id="PTHR31286">
    <property type="entry name" value="GLYCINE-RICH CELL WALL STRUCTURAL PROTEIN 1.8-LIKE"/>
    <property type="match status" value="1"/>
</dbReference>
<evidence type="ECO:0008006" key="6">
    <source>
        <dbReference type="Google" id="ProtNLM"/>
    </source>
</evidence>
<evidence type="ECO:0000313" key="4">
    <source>
        <dbReference type="EnsemblPlants" id="Bo3g062680.1"/>
    </source>
</evidence>
<dbReference type="InterPro" id="IPR040256">
    <property type="entry name" value="At4g02000-like"/>
</dbReference>
<protein>
    <recommendedName>
        <fullName evidence="6">DUF4283 domain-containing protein</fullName>
    </recommendedName>
</protein>
<dbReference type="InterPro" id="IPR025558">
    <property type="entry name" value="DUF4283"/>
</dbReference>
<reference evidence="4 5" key="1">
    <citation type="journal article" date="2014" name="Genome Biol.">
        <title>Transcriptome and methylome profiling reveals relics of genome dominance in the mesopolyploid Brassica oleracea.</title>
        <authorList>
            <person name="Parkin I.A."/>
            <person name="Koh C."/>
            <person name="Tang H."/>
            <person name="Robinson S.J."/>
            <person name="Kagale S."/>
            <person name="Clarke W.E."/>
            <person name="Town C.D."/>
            <person name="Nixon J."/>
            <person name="Krishnakumar V."/>
            <person name="Bidwell S.L."/>
            <person name="Denoeud F."/>
            <person name="Belcram H."/>
            <person name="Links M.G."/>
            <person name="Just J."/>
            <person name="Clarke C."/>
            <person name="Bender T."/>
            <person name="Huebert T."/>
            <person name="Mason A.S."/>
            <person name="Pires J.C."/>
            <person name="Barker G."/>
            <person name="Moore J."/>
            <person name="Walley P.G."/>
            <person name="Manoli S."/>
            <person name="Batley J."/>
            <person name="Edwards D."/>
            <person name="Nelson M.N."/>
            <person name="Wang X."/>
            <person name="Paterson A.H."/>
            <person name="King G."/>
            <person name="Bancroft I."/>
            <person name="Chalhoub B."/>
            <person name="Sharpe A.G."/>
        </authorList>
    </citation>
    <scope>NUCLEOTIDE SEQUENCE</scope>
    <source>
        <strain evidence="4 5">cv. TO1000</strain>
    </source>
</reference>
<dbReference type="InterPro" id="IPR036047">
    <property type="entry name" value="F-box-like_dom_sf"/>
</dbReference>
<dbReference type="InterPro" id="IPR017451">
    <property type="entry name" value="F-box-assoc_interact_dom"/>
</dbReference>
<dbReference type="AlphaFoldDB" id="A0A0D3BAK5"/>
<organism evidence="4 5">
    <name type="scientific">Brassica oleracea var. oleracea</name>
    <dbReference type="NCBI Taxonomy" id="109376"/>
    <lineage>
        <taxon>Eukaryota</taxon>
        <taxon>Viridiplantae</taxon>
        <taxon>Streptophyta</taxon>
        <taxon>Embryophyta</taxon>
        <taxon>Tracheophyta</taxon>
        <taxon>Spermatophyta</taxon>
        <taxon>Magnoliopsida</taxon>
        <taxon>eudicotyledons</taxon>
        <taxon>Gunneridae</taxon>
        <taxon>Pentapetalae</taxon>
        <taxon>rosids</taxon>
        <taxon>malvids</taxon>
        <taxon>Brassicales</taxon>
        <taxon>Brassicaceae</taxon>
        <taxon>Brassiceae</taxon>
        <taxon>Brassica</taxon>
    </lineage>
</organism>
<evidence type="ECO:0000256" key="1">
    <source>
        <dbReference type="SAM" id="MobiDB-lite"/>
    </source>
</evidence>
<proteinExistence type="predicted"/>
<feature type="region of interest" description="Disordered" evidence="1">
    <location>
        <begin position="184"/>
        <end position="239"/>
    </location>
</feature>
<feature type="compositionally biased region" description="Polar residues" evidence="1">
    <location>
        <begin position="638"/>
        <end position="650"/>
    </location>
</feature>
<name>A0A0D3BAK5_BRAOL</name>
<dbReference type="PANTHER" id="PTHR31286:SF90">
    <property type="entry name" value="DUF4283 DOMAIN-CONTAINING PROTEIN"/>
    <property type="match status" value="1"/>
</dbReference>
<keyword evidence="5" id="KW-1185">Reference proteome</keyword>
<dbReference type="SUPFAM" id="SSF81383">
    <property type="entry name" value="F-box domain"/>
    <property type="match status" value="1"/>
</dbReference>
<dbReference type="Pfam" id="PF07734">
    <property type="entry name" value="FBA_1"/>
    <property type="match status" value="1"/>
</dbReference>